<keyword evidence="3" id="KW-1185">Reference proteome</keyword>
<evidence type="ECO:0000313" key="3">
    <source>
        <dbReference type="Proteomes" id="UP001497482"/>
    </source>
</evidence>
<gene>
    <name evidence="2" type="ORF">KC01_LOCUS22021</name>
</gene>
<accession>A0AAV2KS54</accession>
<feature type="compositionally biased region" description="Polar residues" evidence="1">
    <location>
        <begin position="102"/>
        <end position="114"/>
    </location>
</feature>
<organism evidence="2 3">
    <name type="scientific">Knipowitschia caucasica</name>
    <name type="common">Caucasian dwarf goby</name>
    <name type="synonym">Pomatoschistus caucasicus</name>
    <dbReference type="NCBI Taxonomy" id="637954"/>
    <lineage>
        <taxon>Eukaryota</taxon>
        <taxon>Metazoa</taxon>
        <taxon>Chordata</taxon>
        <taxon>Craniata</taxon>
        <taxon>Vertebrata</taxon>
        <taxon>Euteleostomi</taxon>
        <taxon>Actinopterygii</taxon>
        <taxon>Neopterygii</taxon>
        <taxon>Teleostei</taxon>
        <taxon>Neoteleostei</taxon>
        <taxon>Acanthomorphata</taxon>
        <taxon>Gobiaria</taxon>
        <taxon>Gobiiformes</taxon>
        <taxon>Gobioidei</taxon>
        <taxon>Gobiidae</taxon>
        <taxon>Gobiinae</taxon>
        <taxon>Knipowitschia</taxon>
    </lineage>
</organism>
<dbReference type="Proteomes" id="UP001497482">
    <property type="component" value="Chromosome 2"/>
</dbReference>
<dbReference type="AlphaFoldDB" id="A0AAV2KS54"/>
<evidence type="ECO:0000256" key="1">
    <source>
        <dbReference type="SAM" id="MobiDB-lite"/>
    </source>
</evidence>
<dbReference type="EMBL" id="OZ035824">
    <property type="protein sequence ID" value="CAL1592817.1"/>
    <property type="molecule type" value="Genomic_DNA"/>
</dbReference>
<evidence type="ECO:0000313" key="2">
    <source>
        <dbReference type="EMBL" id="CAL1592817.1"/>
    </source>
</evidence>
<feature type="compositionally biased region" description="Low complexity" evidence="1">
    <location>
        <begin position="128"/>
        <end position="137"/>
    </location>
</feature>
<sequence length="137" mass="14659">MDSSGNSFRSFSAVVDVGASLFVALYTCSLADRPALLRLQHRSTFLWTGVVQKVQQDVVWTASVCTGAPAGPPSASYCGLRRCRISLGSRSLRGHPRVMAQDESSPEGTEQQWGASYLSMGQGGRGTRGSQQQEGFA</sequence>
<feature type="region of interest" description="Disordered" evidence="1">
    <location>
        <begin position="94"/>
        <end position="137"/>
    </location>
</feature>
<name>A0AAV2KS54_KNICA</name>
<protein>
    <submittedName>
        <fullName evidence="2">Uncharacterized protein</fullName>
    </submittedName>
</protein>
<proteinExistence type="predicted"/>
<reference evidence="2 3" key="1">
    <citation type="submission" date="2024-04" db="EMBL/GenBank/DDBJ databases">
        <authorList>
            <person name="Waldvogel A.-M."/>
            <person name="Schoenle A."/>
        </authorList>
    </citation>
    <scope>NUCLEOTIDE SEQUENCE [LARGE SCALE GENOMIC DNA]</scope>
</reference>